<dbReference type="RefSeq" id="WP_323298413.1">
    <property type="nucleotide sequence ID" value="NZ_JAYFUM010000025.1"/>
</dbReference>
<protein>
    <submittedName>
        <fullName evidence="1">DUF6686 family protein</fullName>
    </submittedName>
</protein>
<name>A0ABU5QEH9_9BACT</name>
<dbReference type="InterPro" id="IPR046508">
    <property type="entry name" value="DUF6686"/>
</dbReference>
<dbReference type="Pfam" id="PF20391">
    <property type="entry name" value="DUF6686"/>
    <property type="match status" value="1"/>
</dbReference>
<proteinExistence type="predicted"/>
<accession>A0ABU5QEH9</accession>
<keyword evidence="2" id="KW-1185">Reference proteome</keyword>
<organism evidence="1 2">
    <name type="scientific">Arcicella rigui</name>
    <dbReference type="NCBI Taxonomy" id="797020"/>
    <lineage>
        <taxon>Bacteria</taxon>
        <taxon>Pseudomonadati</taxon>
        <taxon>Bacteroidota</taxon>
        <taxon>Cytophagia</taxon>
        <taxon>Cytophagales</taxon>
        <taxon>Flectobacillaceae</taxon>
        <taxon>Arcicella</taxon>
    </lineage>
</organism>
<evidence type="ECO:0000313" key="2">
    <source>
        <dbReference type="Proteomes" id="UP001302949"/>
    </source>
</evidence>
<evidence type="ECO:0000313" key="1">
    <source>
        <dbReference type="EMBL" id="MEA5141258.1"/>
    </source>
</evidence>
<gene>
    <name evidence="1" type="ORF">VB248_19045</name>
</gene>
<sequence length="110" mass="12991">MENSHDFKTLTANTNGYIGYCPCCKKYNLAYKNSLFIFNEFEFGAFQDMLEKRIGVHDFYTSHGKEVMLRTPLMNYYILLKEAEIEEMLNMMDNVAFLLQAHRRVNVNKN</sequence>
<dbReference type="Proteomes" id="UP001302949">
    <property type="component" value="Unassembled WGS sequence"/>
</dbReference>
<comment type="caution">
    <text evidence="1">The sequence shown here is derived from an EMBL/GenBank/DDBJ whole genome shotgun (WGS) entry which is preliminary data.</text>
</comment>
<dbReference type="EMBL" id="JAYFUM010000025">
    <property type="protein sequence ID" value="MEA5141258.1"/>
    <property type="molecule type" value="Genomic_DNA"/>
</dbReference>
<reference evidence="1 2" key="1">
    <citation type="submission" date="2023-12" db="EMBL/GenBank/DDBJ databases">
        <title>Novel species of the genus Arcicella isolated from rivers.</title>
        <authorList>
            <person name="Lu H."/>
        </authorList>
    </citation>
    <scope>NUCLEOTIDE SEQUENCE [LARGE SCALE GENOMIC DNA]</scope>
    <source>
        <strain evidence="1 2">KCTC 23307</strain>
    </source>
</reference>